<protein>
    <submittedName>
        <fullName evidence="1">Uncharacterized protein</fullName>
    </submittedName>
</protein>
<accession>A0A518FX50</accession>
<evidence type="ECO:0000313" key="1">
    <source>
        <dbReference type="EMBL" id="QDV20965.1"/>
    </source>
</evidence>
<name>A0A518FX50_9PLAN</name>
<proteinExistence type="predicted"/>
<gene>
    <name evidence="1" type="ORF">Pan153_56450</name>
</gene>
<dbReference type="RefSeq" id="WP_145459534.1">
    <property type="nucleotide sequence ID" value="NZ_CP036317.1"/>
</dbReference>
<dbReference type="OrthoDB" id="264488at2"/>
<sequence>MAENNKITVDHPLLERLRELDRKLGDSDILGDIGLYIGHENEPGFYEDSPQEAIAFASTGGDGDHYSLIAIEGAVTERSPVVLTWPPEGENIVVAPDLETFLRVGLHCGFFVYLEVRDPEIVGEGDDWFADFLDEEQKEALQRLARELNLTPLPAEAMQFEELNQQYADRFHNSVNKTGRFTER</sequence>
<dbReference type="EMBL" id="CP036317">
    <property type="protein sequence ID" value="QDV20965.1"/>
    <property type="molecule type" value="Genomic_DNA"/>
</dbReference>
<dbReference type="AlphaFoldDB" id="A0A518FX50"/>
<organism evidence="1 2">
    <name type="scientific">Gimesia panareensis</name>
    <dbReference type="NCBI Taxonomy" id="2527978"/>
    <lineage>
        <taxon>Bacteria</taxon>
        <taxon>Pseudomonadati</taxon>
        <taxon>Planctomycetota</taxon>
        <taxon>Planctomycetia</taxon>
        <taxon>Planctomycetales</taxon>
        <taxon>Planctomycetaceae</taxon>
        <taxon>Gimesia</taxon>
    </lineage>
</organism>
<evidence type="ECO:0000313" key="2">
    <source>
        <dbReference type="Proteomes" id="UP000320839"/>
    </source>
</evidence>
<reference evidence="1 2" key="1">
    <citation type="submission" date="2019-02" db="EMBL/GenBank/DDBJ databases">
        <title>Deep-cultivation of Planctomycetes and their phenomic and genomic characterization uncovers novel biology.</title>
        <authorList>
            <person name="Wiegand S."/>
            <person name="Jogler M."/>
            <person name="Boedeker C."/>
            <person name="Pinto D."/>
            <person name="Vollmers J."/>
            <person name="Rivas-Marin E."/>
            <person name="Kohn T."/>
            <person name="Peeters S.H."/>
            <person name="Heuer A."/>
            <person name="Rast P."/>
            <person name="Oberbeckmann S."/>
            <person name="Bunk B."/>
            <person name="Jeske O."/>
            <person name="Meyerdierks A."/>
            <person name="Storesund J.E."/>
            <person name="Kallscheuer N."/>
            <person name="Luecker S."/>
            <person name="Lage O.M."/>
            <person name="Pohl T."/>
            <person name="Merkel B.J."/>
            <person name="Hornburger P."/>
            <person name="Mueller R.-W."/>
            <person name="Bruemmer F."/>
            <person name="Labrenz M."/>
            <person name="Spormann A.M."/>
            <person name="Op den Camp H."/>
            <person name="Overmann J."/>
            <person name="Amann R."/>
            <person name="Jetten M.S.M."/>
            <person name="Mascher T."/>
            <person name="Medema M.H."/>
            <person name="Devos D.P."/>
            <person name="Kaster A.-K."/>
            <person name="Ovreas L."/>
            <person name="Rohde M."/>
            <person name="Galperin M.Y."/>
            <person name="Jogler C."/>
        </authorList>
    </citation>
    <scope>NUCLEOTIDE SEQUENCE [LARGE SCALE GENOMIC DNA]</scope>
    <source>
        <strain evidence="1 2">Pan153</strain>
    </source>
</reference>
<dbReference type="Proteomes" id="UP000320839">
    <property type="component" value="Chromosome"/>
</dbReference>